<dbReference type="GO" id="GO:0003723">
    <property type="term" value="F:RNA binding"/>
    <property type="evidence" value="ECO:0007669"/>
    <property type="project" value="UniProtKB-UniRule"/>
</dbReference>
<comment type="function">
    <text evidence="6">Involved in transcription antitermination. Required for transcription of ribosomal RNA (rRNA) genes. Binds specifically to the boxA antiterminator sequence of the ribosomal RNA (rrn) operons.</text>
</comment>
<dbReference type="HAMAP" id="MF_00073">
    <property type="entry name" value="NusB"/>
    <property type="match status" value="1"/>
</dbReference>
<evidence type="ECO:0000313" key="9">
    <source>
        <dbReference type="Proteomes" id="UP000534783"/>
    </source>
</evidence>
<dbReference type="SUPFAM" id="SSF48013">
    <property type="entry name" value="NusB-like"/>
    <property type="match status" value="1"/>
</dbReference>
<organism evidence="8 9">
    <name type="scientific">Candidatus Manganitrophus noduliformans</name>
    <dbReference type="NCBI Taxonomy" id="2606439"/>
    <lineage>
        <taxon>Bacteria</taxon>
        <taxon>Pseudomonadati</taxon>
        <taxon>Nitrospirota</taxon>
        <taxon>Nitrospiria</taxon>
        <taxon>Candidatus Troglogloeales</taxon>
        <taxon>Candidatus Manganitrophaceae</taxon>
        <taxon>Candidatus Manganitrophus</taxon>
    </lineage>
</organism>
<dbReference type="InterPro" id="IPR035926">
    <property type="entry name" value="NusB-like_sf"/>
</dbReference>
<evidence type="ECO:0000259" key="7">
    <source>
        <dbReference type="Pfam" id="PF01029"/>
    </source>
</evidence>
<evidence type="ECO:0000256" key="6">
    <source>
        <dbReference type="HAMAP-Rule" id="MF_00073"/>
    </source>
</evidence>
<dbReference type="NCBIfam" id="TIGR01951">
    <property type="entry name" value="nusB"/>
    <property type="match status" value="1"/>
</dbReference>
<dbReference type="Pfam" id="PF01029">
    <property type="entry name" value="NusB"/>
    <property type="match status" value="1"/>
</dbReference>
<evidence type="ECO:0000313" key="8">
    <source>
        <dbReference type="EMBL" id="NKE72298.1"/>
    </source>
</evidence>
<proteinExistence type="inferred from homology"/>
<dbReference type="GO" id="GO:0005829">
    <property type="term" value="C:cytosol"/>
    <property type="evidence" value="ECO:0007669"/>
    <property type="project" value="TreeGrafter"/>
</dbReference>
<dbReference type="Proteomes" id="UP000534783">
    <property type="component" value="Unassembled WGS sequence"/>
</dbReference>
<accession>A0A7X6DRZ6</accession>
<comment type="similarity">
    <text evidence="1 6">Belongs to the NusB family.</text>
</comment>
<evidence type="ECO:0000256" key="5">
    <source>
        <dbReference type="ARBA" id="ARBA00023163"/>
    </source>
</evidence>
<reference evidence="8 9" key="1">
    <citation type="journal article" date="2020" name="Nature">
        <title>Bacterial chemolithoautotrophy via manganese oxidation.</title>
        <authorList>
            <person name="Yu H."/>
            <person name="Leadbetter J.R."/>
        </authorList>
    </citation>
    <scope>NUCLEOTIDE SEQUENCE [LARGE SCALE GENOMIC DNA]</scope>
    <source>
        <strain evidence="8 9">Mn-1</strain>
    </source>
</reference>
<keyword evidence="9" id="KW-1185">Reference proteome</keyword>
<feature type="domain" description="NusB/RsmB/TIM44" evidence="7">
    <location>
        <begin position="5"/>
        <end position="130"/>
    </location>
</feature>
<dbReference type="RefSeq" id="WP_168061806.1">
    <property type="nucleotide sequence ID" value="NZ_VTOW01000003.1"/>
</dbReference>
<gene>
    <name evidence="6 8" type="primary">nusB</name>
    <name evidence="8" type="ORF">MNODULE_16230</name>
</gene>
<keyword evidence="2 6" id="KW-0889">Transcription antitermination</keyword>
<dbReference type="CDD" id="cd00619">
    <property type="entry name" value="Terminator_NusB"/>
    <property type="match status" value="1"/>
</dbReference>
<dbReference type="GO" id="GO:0031564">
    <property type="term" value="P:transcription antitermination"/>
    <property type="evidence" value="ECO:0007669"/>
    <property type="project" value="UniProtKB-KW"/>
</dbReference>
<evidence type="ECO:0000256" key="3">
    <source>
        <dbReference type="ARBA" id="ARBA00022884"/>
    </source>
</evidence>
<dbReference type="GO" id="GO:0006353">
    <property type="term" value="P:DNA-templated transcription termination"/>
    <property type="evidence" value="ECO:0007669"/>
    <property type="project" value="UniProtKB-UniRule"/>
</dbReference>
<dbReference type="AlphaFoldDB" id="A0A7X6DRZ6"/>
<keyword evidence="5 6" id="KW-0804">Transcription</keyword>
<comment type="caution">
    <text evidence="8">The sequence shown here is derived from an EMBL/GenBank/DDBJ whole genome shotgun (WGS) entry which is preliminary data.</text>
</comment>
<evidence type="ECO:0000256" key="2">
    <source>
        <dbReference type="ARBA" id="ARBA00022814"/>
    </source>
</evidence>
<dbReference type="InterPro" id="IPR006027">
    <property type="entry name" value="NusB_RsmB_TIM44"/>
</dbReference>
<name>A0A7X6DRZ6_9BACT</name>
<keyword evidence="4 6" id="KW-0805">Transcription regulation</keyword>
<protein>
    <recommendedName>
        <fullName evidence="6">Transcription antitermination protein NusB</fullName>
    </recommendedName>
    <alternativeName>
        <fullName evidence="6">Antitermination factor NusB</fullName>
    </alternativeName>
</protein>
<dbReference type="InterPro" id="IPR011605">
    <property type="entry name" value="NusB_fam"/>
</dbReference>
<keyword evidence="3 6" id="KW-0694">RNA-binding</keyword>
<dbReference type="PANTHER" id="PTHR11078:SF3">
    <property type="entry name" value="ANTITERMINATION NUSB DOMAIN-CONTAINING PROTEIN"/>
    <property type="match status" value="1"/>
</dbReference>
<dbReference type="Gene3D" id="1.10.940.10">
    <property type="entry name" value="NusB-like"/>
    <property type="match status" value="1"/>
</dbReference>
<sequence length="145" mass="16753">MGFRRKARELALQLLFQIDFTEDRIEIPSSFWAENESLPQVKAFTEILVNGVLKRLSEIDPIIEKYTQHWSRDRMAAIDRNILRFAIFEMLYLKEIPPKVTINEAIEIAKKYGSEDSGAFVNGILDRIHRDETTSGLTDLKHGAM</sequence>
<evidence type="ECO:0000256" key="4">
    <source>
        <dbReference type="ARBA" id="ARBA00023015"/>
    </source>
</evidence>
<evidence type="ECO:0000256" key="1">
    <source>
        <dbReference type="ARBA" id="ARBA00005952"/>
    </source>
</evidence>
<dbReference type="EMBL" id="VTOW01000003">
    <property type="protein sequence ID" value="NKE72298.1"/>
    <property type="molecule type" value="Genomic_DNA"/>
</dbReference>
<dbReference type="PANTHER" id="PTHR11078">
    <property type="entry name" value="N UTILIZATION SUBSTANCE PROTEIN B-RELATED"/>
    <property type="match status" value="1"/>
</dbReference>